<comment type="caution">
    <text evidence="6">The sequence shown here is derived from an EMBL/GenBank/DDBJ whole genome shotgun (WGS) entry which is preliminary data.</text>
</comment>
<dbReference type="GO" id="GO:0010436">
    <property type="term" value="F:carotenoid dioxygenase activity"/>
    <property type="evidence" value="ECO:0007669"/>
    <property type="project" value="TreeGrafter"/>
</dbReference>
<evidence type="ECO:0000256" key="5">
    <source>
        <dbReference type="PIRSR" id="PIRSR604294-1"/>
    </source>
</evidence>
<dbReference type="Pfam" id="PF03055">
    <property type="entry name" value="RPE65"/>
    <property type="match status" value="1"/>
</dbReference>
<keyword evidence="4 5" id="KW-0408">Iron</keyword>
<evidence type="ECO:0000256" key="2">
    <source>
        <dbReference type="ARBA" id="ARBA00022723"/>
    </source>
</evidence>
<proteinExistence type="inferred from homology"/>
<reference evidence="6" key="2">
    <citation type="journal article" date="2024" name="Plant">
        <title>Genomic evolution and insights into agronomic trait innovations of Sesamum species.</title>
        <authorList>
            <person name="Miao H."/>
            <person name="Wang L."/>
            <person name="Qu L."/>
            <person name="Liu H."/>
            <person name="Sun Y."/>
            <person name="Le M."/>
            <person name="Wang Q."/>
            <person name="Wei S."/>
            <person name="Zheng Y."/>
            <person name="Lin W."/>
            <person name="Duan Y."/>
            <person name="Cao H."/>
            <person name="Xiong S."/>
            <person name="Wang X."/>
            <person name="Wei L."/>
            <person name="Li C."/>
            <person name="Ma Q."/>
            <person name="Ju M."/>
            <person name="Zhao R."/>
            <person name="Li G."/>
            <person name="Mu C."/>
            <person name="Tian Q."/>
            <person name="Mei H."/>
            <person name="Zhang T."/>
            <person name="Gao T."/>
            <person name="Zhang H."/>
        </authorList>
    </citation>
    <scope>NUCLEOTIDE SEQUENCE</scope>
    <source>
        <strain evidence="6">K16</strain>
    </source>
</reference>
<keyword evidence="3" id="KW-0223">Dioxygenase</keyword>
<reference evidence="6" key="1">
    <citation type="submission" date="2020-06" db="EMBL/GenBank/DDBJ databases">
        <authorList>
            <person name="Li T."/>
            <person name="Hu X."/>
            <person name="Zhang T."/>
            <person name="Song X."/>
            <person name="Zhang H."/>
            <person name="Dai N."/>
            <person name="Sheng W."/>
            <person name="Hou X."/>
            <person name="Wei L."/>
        </authorList>
    </citation>
    <scope>NUCLEOTIDE SEQUENCE</scope>
    <source>
        <strain evidence="6">K16</strain>
        <tissue evidence="6">Leaf</tissue>
    </source>
</reference>
<dbReference type="GO" id="GO:0009570">
    <property type="term" value="C:chloroplast stroma"/>
    <property type="evidence" value="ECO:0007669"/>
    <property type="project" value="TreeGrafter"/>
</dbReference>
<dbReference type="GO" id="GO:0046872">
    <property type="term" value="F:metal ion binding"/>
    <property type="evidence" value="ECO:0007669"/>
    <property type="project" value="UniProtKB-KW"/>
</dbReference>
<evidence type="ECO:0000256" key="3">
    <source>
        <dbReference type="ARBA" id="ARBA00022964"/>
    </source>
</evidence>
<evidence type="ECO:0000313" key="6">
    <source>
        <dbReference type="EMBL" id="KAK4388830.1"/>
    </source>
</evidence>
<dbReference type="PANTHER" id="PTHR10543">
    <property type="entry name" value="BETA-CAROTENE DIOXYGENASE"/>
    <property type="match status" value="1"/>
</dbReference>
<keyword evidence="7" id="KW-1185">Reference proteome</keyword>
<feature type="binding site" evidence="5">
    <location>
        <position position="204"/>
    </location>
    <ligand>
        <name>Fe cation</name>
        <dbReference type="ChEBI" id="CHEBI:24875"/>
        <note>catalytic</note>
    </ligand>
</feature>
<protein>
    <submittedName>
        <fullName evidence="6">Uncharacterized protein</fullName>
    </submittedName>
</protein>
<evidence type="ECO:0000256" key="1">
    <source>
        <dbReference type="ARBA" id="ARBA00006787"/>
    </source>
</evidence>
<dbReference type="PANTHER" id="PTHR10543:SF142">
    <property type="entry name" value="OS06G0162550 PROTEIN"/>
    <property type="match status" value="1"/>
</dbReference>
<comment type="cofactor">
    <cofactor evidence="5">
        <name>Fe(2+)</name>
        <dbReference type="ChEBI" id="CHEBI:29033"/>
    </cofactor>
    <text evidence="5">Binds 1 Fe(2+) ion per subunit.</text>
</comment>
<dbReference type="EMBL" id="JACGWL010000013">
    <property type="protein sequence ID" value="KAK4388830.1"/>
    <property type="molecule type" value="Genomic_DNA"/>
</dbReference>
<keyword evidence="3" id="KW-0560">Oxidoreductase</keyword>
<evidence type="ECO:0000313" key="7">
    <source>
        <dbReference type="Proteomes" id="UP001289374"/>
    </source>
</evidence>
<dbReference type="GO" id="GO:0016121">
    <property type="term" value="P:carotene catabolic process"/>
    <property type="evidence" value="ECO:0007669"/>
    <property type="project" value="TreeGrafter"/>
</dbReference>
<accession>A0AAE1W8P5</accession>
<evidence type="ECO:0000256" key="4">
    <source>
        <dbReference type="ARBA" id="ARBA00023004"/>
    </source>
</evidence>
<dbReference type="Proteomes" id="UP001289374">
    <property type="component" value="Unassembled WGS sequence"/>
</dbReference>
<comment type="similarity">
    <text evidence="1">Belongs to the carotenoid oxygenase family.</text>
</comment>
<keyword evidence="2 5" id="KW-0479">Metal-binding</keyword>
<name>A0AAE1W8P5_9LAMI</name>
<sequence length="211" mass="23158">MATSCSYYAFPPKISCTAESRPPRFGLPKPSTSSSSAAYKVMKPIPYHPQISTIMDLPRTIKEIPGKLLDALVDHVFEFVDQPYLPSQSNFGPVEEIGKAVRATAVHGSIPHDFPEGVYIRNGTNPLHGVPKSAVSIFGKSNSVRFGVPNKNMSNTNVFEHAGKLYAVSENDVAPYEIDIHTLETLGTWDHDIAQSWNRPSTSHPKVSIIL</sequence>
<dbReference type="AlphaFoldDB" id="A0AAE1W8P5"/>
<organism evidence="6 7">
    <name type="scientific">Sesamum angolense</name>
    <dbReference type="NCBI Taxonomy" id="2727404"/>
    <lineage>
        <taxon>Eukaryota</taxon>
        <taxon>Viridiplantae</taxon>
        <taxon>Streptophyta</taxon>
        <taxon>Embryophyta</taxon>
        <taxon>Tracheophyta</taxon>
        <taxon>Spermatophyta</taxon>
        <taxon>Magnoliopsida</taxon>
        <taxon>eudicotyledons</taxon>
        <taxon>Gunneridae</taxon>
        <taxon>Pentapetalae</taxon>
        <taxon>asterids</taxon>
        <taxon>lamiids</taxon>
        <taxon>Lamiales</taxon>
        <taxon>Pedaliaceae</taxon>
        <taxon>Sesamum</taxon>
    </lineage>
</organism>
<gene>
    <name evidence="6" type="ORF">Sango_2220000</name>
</gene>
<dbReference type="InterPro" id="IPR004294">
    <property type="entry name" value="Carotenoid_Oase"/>
</dbReference>